<keyword evidence="4" id="KW-1185">Reference proteome</keyword>
<feature type="domain" description="AB hydrolase-1" evidence="2">
    <location>
        <begin position="51"/>
        <end position="313"/>
    </location>
</feature>
<evidence type="ECO:0000313" key="4">
    <source>
        <dbReference type="Proteomes" id="UP000187209"/>
    </source>
</evidence>
<comment type="caution">
    <text evidence="3">The sequence shown here is derived from an EMBL/GenBank/DDBJ whole genome shotgun (WGS) entry which is preliminary data.</text>
</comment>
<gene>
    <name evidence="3" type="ORF">SteCoe_33227</name>
</gene>
<evidence type="ECO:0000259" key="2">
    <source>
        <dbReference type="Pfam" id="PF00561"/>
    </source>
</evidence>
<dbReference type="PANTHER" id="PTHR42886">
    <property type="entry name" value="RE40534P-RELATED"/>
    <property type="match status" value="1"/>
</dbReference>
<dbReference type="AlphaFoldDB" id="A0A1R2AXM2"/>
<dbReference type="PANTHER" id="PTHR42886:SF29">
    <property type="entry name" value="PUMMELIG, ISOFORM A"/>
    <property type="match status" value="1"/>
</dbReference>
<protein>
    <recommendedName>
        <fullName evidence="2">AB hydrolase-1 domain-containing protein</fullName>
    </recommendedName>
</protein>
<reference evidence="3 4" key="1">
    <citation type="submission" date="2016-11" db="EMBL/GenBank/DDBJ databases">
        <title>The macronuclear genome of Stentor coeruleus: a giant cell with tiny introns.</title>
        <authorList>
            <person name="Slabodnick M."/>
            <person name="Ruby J.G."/>
            <person name="Reiff S.B."/>
            <person name="Swart E.C."/>
            <person name="Gosai S."/>
            <person name="Prabakaran S."/>
            <person name="Witkowska E."/>
            <person name="Larue G.E."/>
            <person name="Fisher S."/>
            <person name="Freeman R.M."/>
            <person name="Gunawardena J."/>
            <person name="Chu W."/>
            <person name="Stover N.A."/>
            <person name="Gregory B.D."/>
            <person name="Nowacki M."/>
            <person name="Derisi J."/>
            <person name="Roy S.W."/>
            <person name="Marshall W.F."/>
            <person name="Sood P."/>
        </authorList>
    </citation>
    <scope>NUCLEOTIDE SEQUENCE [LARGE SCALE GENOMIC DNA]</scope>
    <source>
        <strain evidence="3">WM001</strain>
    </source>
</reference>
<dbReference type="GO" id="GO:0042171">
    <property type="term" value="F:lysophosphatidic acid acyltransferase activity"/>
    <property type="evidence" value="ECO:0007669"/>
    <property type="project" value="TreeGrafter"/>
</dbReference>
<organism evidence="3 4">
    <name type="scientific">Stentor coeruleus</name>
    <dbReference type="NCBI Taxonomy" id="5963"/>
    <lineage>
        <taxon>Eukaryota</taxon>
        <taxon>Sar</taxon>
        <taxon>Alveolata</taxon>
        <taxon>Ciliophora</taxon>
        <taxon>Postciliodesmatophora</taxon>
        <taxon>Heterotrichea</taxon>
        <taxon>Heterotrichida</taxon>
        <taxon>Stentoridae</taxon>
        <taxon>Stentor</taxon>
    </lineage>
</organism>
<dbReference type="GO" id="GO:0055088">
    <property type="term" value="P:lipid homeostasis"/>
    <property type="evidence" value="ECO:0007669"/>
    <property type="project" value="TreeGrafter"/>
</dbReference>
<dbReference type="InterPro" id="IPR000073">
    <property type="entry name" value="AB_hydrolase_1"/>
</dbReference>
<dbReference type="Gene3D" id="3.40.50.1820">
    <property type="entry name" value="alpha/beta hydrolase"/>
    <property type="match status" value="1"/>
</dbReference>
<dbReference type="InterPro" id="IPR029058">
    <property type="entry name" value="AB_hydrolase_fold"/>
</dbReference>
<dbReference type="Pfam" id="PF00561">
    <property type="entry name" value="Abhydrolase_1"/>
    <property type="match status" value="1"/>
</dbReference>
<dbReference type="GO" id="GO:0052689">
    <property type="term" value="F:carboxylic ester hydrolase activity"/>
    <property type="evidence" value="ECO:0007669"/>
    <property type="project" value="TreeGrafter"/>
</dbReference>
<name>A0A1R2AXM2_9CILI</name>
<evidence type="ECO:0000313" key="3">
    <source>
        <dbReference type="EMBL" id="OMJ69130.1"/>
    </source>
</evidence>
<proteinExistence type="inferred from homology"/>
<dbReference type="Proteomes" id="UP000187209">
    <property type="component" value="Unassembled WGS sequence"/>
</dbReference>
<dbReference type="OrthoDB" id="430332at2759"/>
<accession>A0A1R2AXM2</accession>
<dbReference type="SUPFAM" id="SSF53474">
    <property type="entry name" value="alpha/beta-Hydrolases"/>
    <property type="match status" value="1"/>
</dbReference>
<comment type="similarity">
    <text evidence="1">Belongs to the peptidase S33 family. ABHD4/ABHD5 subfamily.</text>
</comment>
<evidence type="ECO:0000256" key="1">
    <source>
        <dbReference type="ARBA" id="ARBA00038097"/>
    </source>
</evidence>
<dbReference type="EMBL" id="MPUH01001236">
    <property type="protein sequence ID" value="OMJ69130.1"/>
    <property type="molecule type" value="Genomic_DNA"/>
</dbReference>
<dbReference type="GO" id="GO:0006654">
    <property type="term" value="P:phosphatidic acid biosynthetic process"/>
    <property type="evidence" value="ECO:0007669"/>
    <property type="project" value="TreeGrafter"/>
</dbReference>
<sequence length="328" mass="37754">MPKWTRYDPQVLEDAEKNLIKFTGIPIEKVKVPVDPYNFLYCLTCGDPANPPLVLLHGYGGSGLIFYKIIKDLASKHYLYIVDHLGMGRSSRPTFKAFDTNSAETFFVEPIEQFRKVMGLNRFILAGHSFGGYIAGCYTLKYSEHVEKILFISAVGIPTQPKDYDFMNELKGDWKFRWIQKLVMFLWVRNITPAFIMRIMGPFGKLFLDHMVHDRATSIGKDEEKVMINYLEQINLLPGSGEYGLAYVLYPGAWAKNPLCQRIHSLKIPMAFFYGDRDWVKPDGAEEVIEKSNGMVLIYTITGSDHHLYWDNPKELTEKIYHALETLK</sequence>